<protein>
    <submittedName>
        <fullName evidence="2">Uncharacterized protein</fullName>
    </submittedName>
</protein>
<organism evidence="2">
    <name type="scientific">uncultured Gemmatimonadaceae bacterium</name>
    <dbReference type="NCBI Taxonomy" id="246130"/>
    <lineage>
        <taxon>Bacteria</taxon>
        <taxon>Pseudomonadati</taxon>
        <taxon>Gemmatimonadota</taxon>
        <taxon>Gemmatimonadia</taxon>
        <taxon>Gemmatimonadales</taxon>
        <taxon>Gemmatimonadaceae</taxon>
        <taxon>environmental samples</taxon>
    </lineage>
</organism>
<feature type="non-terminal residue" evidence="2">
    <location>
        <position position="1"/>
    </location>
</feature>
<feature type="non-terminal residue" evidence="2">
    <location>
        <position position="88"/>
    </location>
</feature>
<reference evidence="2" key="1">
    <citation type="submission" date="2020-02" db="EMBL/GenBank/DDBJ databases">
        <authorList>
            <person name="Meier V. D."/>
        </authorList>
    </citation>
    <scope>NUCLEOTIDE SEQUENCE</scope>
    <source>
        <strain evidence="2">AVDCRST_MAG11</strain>
    </source>
</reference>
<dbReference type="AlphaFoldDB" id="A0A6J4MKV9"/>
<feature type="region of interest" description="Disordered" evidence="1">
    <location>
        <begin position="28"/>
        <end position="88"/>
    </location>
</feature>
<name>A0A6J4MKV9_9BACT</name>
<proteinExistence type="predicted"/>
<dbReference type="EMBL" id="CADCTU010000900">
    <property type="protein sequence ID" value="CAA9362256.1"/>
    <property type="molecule type" value="Genomic_DNA"/>
</dbReference>
<accession>A0A6J4MKV9</accession>
<evidence type="ECO:0000313" key="2">
    <source>
        <dbReference type="EMBL" id="CAA9362256.1"/>
    </source>
</evidence>
<evidence type="ECO:0000256" key="1">
    <source>
        <dbReference type="SAM" id="MobiDB-lite"/>
    </source>
</evidence>
<sequence>AHAVHHRRRSQLERLPVRLRHAVLPGRVRADLHQRHRRRPRDARHPLLPAGRPLARGVARGDERRPARGAVPRVAAQPDLARGRLQPV</sequence>
<gene>
    <name evidence="2" type="ORF">AVDCRST_MAG11-4200</name>
</gene>